<gene>
    <name evidence="3" type="ORF">CCUR1050_LOCUS12222</name>
</gene>
<evidence type="ECO:0000256" key="1">
    <source>
        <dbReference type="SAM" id="Coils"/>
    </source>
</evidence>
<dbReference type="AlphaFoldDB" id="A0A7S0QJX5"/>
<organism evidence="3">
    <name type="scientific">Cryptomonas curvata</name>
    <dbReference type="NCBI Taxonomy" id="233186"/>
    <lineage>
        <taxon>Eukaryota</taxon>
        <taxon>Cryptophyceae</taxon>
        <taxon>Cryptomonadales</taxon>
        <taxon>Cryptomonadaceae</taxon>
        <taxon>Cryptomonas</taxon>
    </lineage>
</organism>
<evidence type="ECO:0000313" key="3">
    <source>
        <dbReference type="EMBL" id="CAD8634541.1"/>
    </source>
</evidence>
<feature type="region of interest" description="Disordered" evidence="2">
    <location>
        <begin position="146"/>
        <end position="171"/>
    </location>
</feature>
<sequence>MNQFPPEVNGMSFVHNMGQPNTVMDSVNLAAQRFFAPNNGELRTNPVTSGNPLGRADSAESLDFDDVPTFQKLDLDGSQTDDQITGNMQQDQATQNAFRMMRDEIMRLQRENRSLTRQLSIAQHELRTVHRERSIERMRREGVDVANLNPSQHRSVFSYRQRGGPPTSLDQ</sequence>
<name>A0A7S0QJX5_9CRYP</name>
<dbReference type="EMBL" id="HBEZ01022031">
    <property type="protein sequence ID" value="CAD8634541.1"/>
    <property type="molecule type" value="Transcribed_RNA"/>
</dbReference>
<evidence type="ECO:0000256" key="2">
    <source>
        <dbReference type="SAM" id="MobiDB-lite"/>
    </source>
</evidence>
<feature type="region of interest" description="Disordered" evidence="2">
    <location>
        <begin position="41"/>
        <end position="61"/>
    </location>
</feature>
<protein>
    <submittedName>
        <fullName evidence="3">Uncharacterized protein</fullName>
    </submittedName>
</protein>
<feature type="coiled-coil region" evidence="1">
    <location>
        <begin position="98"/>
        <end position="125"/>
    </location>
</feature>
<keyword evidence="1" id="KW-0175">Coiled coil</keyword>
<accession>A0A7S0QJX5</accession>
<feature type="compositionally biased region" description="Polar residues" evidence="2">
    <location>
        <begin position="41"/>
        <end position="51"/>
    </location>
</feature>
<reference evidence="3" key="1">
    <citation type="submission" date="2021-01" db="EMBL/GenBank/DDBJ databases">
        <authorList>
            <person name="Corre E."/>
            <person name="Pelletier E."/>
            <person name="Niang G."/>
            <person name="Scheremetjew M."/>
            <person name="Finn R."/>
            <person name="Kale V."/>
            <person name="Holt S."/>
            <person name="Cochrane G."/>
            <person name="Meng A."/>
            <person name="Brown T."/>
            <person name="Cohen L."/>
        </authorList>
    </citation>
    <scope>NUCLEOTIDE SEQUENCE</scope>
    <source>
        <strain evidence="3">CCAP979/52</strain>
    </source>
</reference>
<proteinExistence type="predicted"/>